<dbReference type="Proteomes" id="UP000236311">
    <property type="component" value="Unassembled WGS sequence"/>
</dbReference>
<keyword evidence="4" id="KW-0547">Nucleotide-binding</keyword>
<evidence type="ECO:0000313" key="11">
    <source>
        <dbReference type="EMBL" id="SOY28532.1"/>
    </source>
</evidence>
<dbReference type="SMART" id="SM00382">
    <property type="entry name" value="AAA"/>
    <property type="match status" value="1"/>
</dbReference>
<dbReference type="Gene3D" id="3.40.50.300">
    <property type="entry name" value="P-loop containing nucleotide triphosphate hydrolases"/>
    <property type="match status" value="1"/>
</dbReference>
<name>A0A2K4ZDK0_9FIRM</name>
<gene>
    <name evidence="11" type="ORF">AMURIS_01242</name>
</gene>
<dbReference type="InterPro" id="IPR011527">
    <property type="entry name" value="ABC1_TM_dom"/>
</dbReference>
<feature type="domain" description="ABC transporter" evidence="9">
    <location>
        <begin position="498"/>
        <end position="732"/>
    </location>
</feature>
<sequence length="740" mass="83704">MKLLYTLSDSQRAALELKPGEEPQYCVPTDLDYDGGKMRVREQYADKIWLVVTQERFLVLEDEKVSASFLLDDCEKIKCEHQVHSGIVIVVKKDGLSVCAARFSMRHIVRAAYAVRGAQAILTARRKGETPERIVSLEYEKYCEKCGRALPGTRKCPYCEGKADILKKFMSLCGEYVGKLLVISLIMVLITIVNLVTPLIQRQFIDGVLATGNGGWKELWIFVGVTFSMLVARILLEVYRFWHCMALGTSLSMSMRRSLYYKIQTLSLSFINNRKPGELLNRVSQDTNQIRRFMEEVFGEMFSTLLTMTVSLVVMFMISWKMTLFSLVFVVVVFVVTKAFWHHIRSIFHRQWLKADDLASNLQDIISGMRVVKSFGKEEKEAARFQKKTEEFAAINKKNEIFWAVFFPIVTFLMGAGSYIAVYFGGMDVLNDRMTLGELVQFITYCGYLFGPLSWMTHMPRMVMQMITSLNRIYDVLDEEPVIADSDDSREFPVKGAFTFENVSFGYHTYEPVLENISFQVKPGEMIGLVGASGTGKSTLINLIMRLYDVDQGRITIDGVDIRKVKTESLHSQIGVVLQETFLFSGSILANIRFAKQDASLAEVIQAAKAANAHDFICKTPDGYNTYVGEHGYNLSGGERQRIAIARAILNNPRLLILDEATSALDTESEFLIQQALDRLVKGRTTFAIAHRLSTLRNADRLVVIDRHGVAEIGTHNELLEKKGIYYGLVTAQLQMAEGK</sequence>
<feature type="transmembrane region" description="Helical" evidence="8">
    <location>
        <begin position="401"/>
        <end position="424"/>
    </location>
</feature>
<keyword evidence="3 8" id="KW-0812">Transmembrane</keyword>
<dbReference type="GO" id="GO:0005886">
    <property type="term" value="C:plasma membrane"/>
    <property type="evidence" value="ECO:0007669"/>
    <property type="project" value="UniProtKB-SubCell"/>
</dbReference>
<dbReference type="GO" id="GO:0005524">
    <property type="term" value="F:ATP binding"/>
    <property type="evidence" value="ECO:0007669"/>
    <property type="project" value="UniProtKB-KW"/>
</dbReference>
<dbReference type="PROSITE" id="PS00211">
    <property type="entry name" value="ABC_TRANSPORTER_1"/>
    <property type="match status" value="1"/>
</dbReference>
<dbReference type="InterPro" id="IPR003593">
    <property type="entry name" value="AAA+_ATPase"/>
</dbReference>
<dbReference type="AlphaFoldDB" id="A0A2K4ZDK0"/>
<evidence type="ECO:0000256" key="1">
    <source>
        <dbReference type="ARBA" id="ARBA00004651"/>
    </source>
</evidence>
<evidence type="ECO:0000256" key="4">
    <source>
        <dbReference type="ARBA" id="ARBA00022741"/>
    </source>
</evidence>
<evidence type="ECO:0000256" key="5">
    <source>
        <dbReference type="ARBA" id="ARBA00022840"/>
    </source>
</evidence>
<organism evidence="11 12">
    <name type="scientific">Acetatifactor muris</name>
    <dbReference type="NCBI Taxonomy" id="879566"/>
    <lineage>
        <taxon>Bacteria</taxon>
        <taxon>Bacillati</taxon>
        <taxon>Bacillota</taxon>
        <taxon>Clostridia</taxon>
        <taxon>Lachnospirales</taxon>
        <taxon>Lachnospiraceae</taxon>
        <taxon>Acetatifactor</taxon>
    </lineage>
</organism>
<evidence type="ECO:0000259" key="10">
    <source>
        <dbReference type="PROSITE" id="PS50929"/>
    </source>
</evidence>
<dbReference type="InterPro" id="IPR003439">
    <property type="entry name" value="ABC_transporter-like_ATP-bd"/>
</dbReference>
<dbReference type="Pfam" id="PF00005">
    <property type="entry name" value="ABC_tran"/>
    <property type="match status" value="1"/>
</dbReference>
<dbReference type="PROSITE" id="PS50929">
    <property type="entry name" value="ABC_TM1F"/>
    <property type="match status" value="1"/>
</dbReference>
<evidence type="ECO:0000256" key="2">
    <source>
        <dbReference type="ARBA" id="ARBA00022448"/>
    </source>
</evidence>
<evidence type="ECO:0000256" key="3">
    <source>
        <dbReference type="ARBA" id="ARBA00022692"/>
    </source>
</evidence>
<dbReference type="OrthoDB" id="9762778at2"/>
<keyword evidence="2" id="KW-0813">Transport</keyword>
<dbReference type="Gene3D" id="1.20.1560.10">
    <property type="entry name" value="ABC transporter type 1, transmembrane domain"/>
    <property type="match status" value="1"/>
</dbReference>
<feature type="transmembrane region" description="Helical" evidence="8">
    <location>
        <begin position="297"/>
        <end position="318"/>
    </location>
</feature>
<dbReference type="InterPro" id="IPR017871">
    <property type="entry name" value="ABC_transporter-like_CS"/>
</dbReference>
<keyword evidence="5 11" id="KW-0067">ATP-binding</keyword>
<feature type="transmembrane region" description="Helical" evidence="8">
    <location>
        <begin position="436"/>
        <end position="456"/>
    </location>
</feature>
<dbReference type="InterPro" id="IPR036640">
    <property type="entry name" value="ABC1_TM_sf"/>
</dbReference>
<reference evidence="11 12" key="1">
    <citation type="submission" date="2018-01" db="EMBL/GenBank/DDBJ databases">
        <authorList>
            <person name="Gaut B.S."/>
            <person name="Morton B.R."/>
            <person name="Clegg M.T."/>
            <person name="Duvall M.R."/>
        </authorList>
    </citation>
    <scope>NUCLEOTIDE SEQUENCE [LARGE SCALE GENOMIC DNA]</scope>
    <source>
        <strain evidence="11">GP69</strain>
    </source>
</reference>
<dbReference type="EMBL" id="OFSM01000005">
    <property type="protein sequence ID" value="SOY28532.1"/>
    <property type="molecule type" value="Genomic_DNA"/>
</dbReference>
<dbReference type="GO" id="GO:0016887">
    <property type="term" value="F:ATP hydrolysis activity"/>
    <property type="evidence" value="ECO:0007669"/>
    <property type="project" value="InterPro"/>
</dbReference>
<keyword evidence="12" id="KW-1185">Reference proteome</keyword>
<feature type="transmembrane region" description="Helical" evidence="8">
    <location>
        <begin position="324"/>
        <end position="341"/>
    </location>
</feature>
<protein>
    <submittedName>
        <fullName evidence="11">Putative ABC transporter ATP-binding protein</fullName>
    </submittedName>
</protein>
<evidence type="ECO:0000256" key="7">
    <source>
        <dbReference type="ARBA" id="ARBA00023136"/>
    </source>
</evidence>
<evidence type="ECO:0000256" key="8">
    <source>
        <dbReference type="SAM" id="Phobius"/>
    </source>
</evidence>
<dbReference type="Pfam" id="PF00664">
    <property type="entry name" value="ABC_membrane"/>
    <property type="match status" value="1"/>
</dbReference>
<proteinExistence type="predicted"/>
<dbReference type="RefSeq" id="WP_103238612.1">
    <property type="nucleotide sequence ID" value="NZ_JANJZD010000005.1"/>
</dbReference>
<dbReference type="PANTHER" id="PTHR43394">
    <property type="entry name" value="ATP-DEPENDENT PERMEASE MDL1, MITOCHONDRIAL"/>
    <property type="match status" value="1"/>
</dbReference>
<evidence type="ECO:0000259" key="9">
    <source>
        <dbReference type="PROSITE" id="PS50893"/>
    </source>
</evidence>
<comment type="subcellular location">
    <subcellularLocation>
        <location evidence="1">Cell membrane</location>
        <topology evidence="1">Multi-pass membrane protein</topology>
    </subcellularLocation>
</comment>
<dbReference type="InterPro" id="IPR039421">
    <property type="entry name" value="Type_1_exporter"/>
</dbReference>
<evidence type="ECO:0000256" key="6">
    <source>
        <dbReference type="ARBA" id="ARBA00022989"/>
    </source>
</evidence>
<dbReference type="PROSITE" id="PS50893">
    <property type="entry name" value="ABC_TRANSPORTER_2"/>
    <property type="match status" value="1"/>
</dbReference>
<keyword evidence="7 8" id="KW-0472">Membrane</keyword>
<dbReference type="FunFam" id="3.40.50.300:FF:000287">
    <property type="entry name" value="Multidrug ABC transporter ATP-binding protein"/>
    <property type="match status" value="1"/>
</dbReference>
<feature type="transmembrane region" description="Helical" evidence="8">
    <location>
        <begin position="219"/>
        <end position="236"/>
    </location>
</feature>
<dbReference type="InterPro" id="IPR027417">
    <property type="entry name" value="P-loop_NTPase"/>
</dbReference>
<dbReference type="GO" id="GO:0015421">
    <property type="term" value="F:ABC-type oligopeptide transporter activity"/>
    <property type="evidence" value="ECO:0007669"/>
    <property type="project" value="TreeGrafter"/>
</dbReference>
<feature type="transmembrane region" description="Helical" evidence="8">
    <location>
        <begin position="176"/>
        <end position="199"/>
    </location>
</feature>
<keyword evidence="6 8" id="KW-1133">Transmembrane helix</keyword>
<accession>A0A2K4ZDK0</accession>
<dbReference type="SUPFAM" id="SSF90123">
    <property type="entry name" value="ABC transporter transmembrane region"/>
    <property type="match status" value="1"/>
</dbReference>
<dbReference type="SUPFAM" id="SSF52540">
    <property type="entry name" value="P-loop containing nucleoside triphosphate hydrolases"/>
    <property type="match status" value="1"/>
</dbReference>
<dbReference type="PANTHER" id="PTHR43394:SF1">
    <property type="entry name" value="ATP-BINDING CASSETTE SUB-FAMILY B MEMBER 10, MITOCHONDRIAL"/>
    <property type="match status" value="1"/>
</dbReference>
<feature type="domain" description="ABC transmembrane type-1" evidence="10">
    <location>
        <begin position="181"/>
        <end position="465"/>
    </location>
</feature>
<evidence type="ECO:0000313" key="12">
    <source>
        <dbReference type="Proteomes" id="UP000236311"/>
    </source>
</evidence>